<dbReference type="RefSeq" id="WP_072427173.1">
    <property type="nucleotide sequence ID" value="NZ_FPKR01000002.1"/>
</dbReference>
<dbReference type="Gene3D" id="3.40.50.1000">
    <property type="entry name" value="HAD superfamily/HAD-like"/>
    <property type="match status" value="1"/>
</dbReference>
<keyword evidence="4" id="KW-1185">Reference proteome</keyword>
<dbReference type="GO" id="GO:0035091">
    <property type="term" value="F:phosphatidylinositol binding"/>
    <property type="evidence" value="ECO:0007669"/>
    <property type="project" value="TreeGrafter"/>
</dbReference>
<dbReference type="Pfam" id="PF24694">
    <property type="entry name" value="LNS2_PITM1-3"/>
    <property type="match status" value="1"/>
</dbReference>
<dbReference type="Proteomes" id="UP000186513">
    <property type="component" value="Unassembled WGS sequence"/>
</dbReference>
<evidence type="ECO:0000259" key="2">
    <source>
        <dbReference type="SMART" id="SM00775"/>
    </source>
</evidence>
<reference evidence="3 4" key="1">
    <citation type="submission" date="2016-11" db="EMBL/GenBank/DDBJ databases">
        <authorList>
            <person name="Jaros S."/>
            <person name="Januszkiewicz K."/>
            <person name="Wedrychowicz H."/>
        </authorList>
    </citation>
    <scope>NUCLEOTIDE SEQUENCE [LARGE SCALE GENOMIC DNA]</scope>
    <source>
        <strain evidence="3 4">DSM 18899</strain>
    </source>
</reference>
<dbReference type="Pfam" id="PF24695">
    <property type="entry name" value="PITM1-3"/>
    <property type="match status" value="1"/>
</dbReference>
<proteinExistence type="predicted"/>
<dbReference type="InterPro" id="IPR023214">
    <property type="entry name" value="HAD_sf"/>
</dbReference>
<dbReference type="InterPro" id="IPR001666">
    <property type="entry name" value="PI_transfer"/>
</dbReference>
<evidence type="ECO:0000313" key="4">
    <source>
        <dbReference type="Proteomes" id="UP000186513"/>
    </source>
</evidence>
<dbReference type="CDD" id="cd01427">
    <property type="entry name" value="HAD_like"/>
    <property type="match status" value="1"/>
</dbReference>
<accession>A0A1K2H8S9</accession>
<feature type="signal peptide" evidence="1">
    <location>
        <begin position="1"/>
        <end position="21"/>
    </location>
</feature>
<dbReference type="STRING" id="1121279.SAMN02745887_00633"/>
<dbReference type="GO" id="GO:0005737">
    <property type="term" value="C:cytoplasm"/>
    <property type="evidence" value="ECO:0007669"/>
    <property type="project" value="TreeGrafter"/>
</dbReference>
<protein>
    <recommendedName>
        <fullName evidence="2">LNS2/PITP domain-containing protein</fullName>
    </recommendedName>
</protein>
<dbReference type="SMART" id="SM00775">
    <property type="entry name" value="LNS2"/>
    <property type="match status" value="1"/>
</dbReference>
<dbReference type="AlphaFoldDB" id="A0A1K2H8S9"/>
<evidence type="ECO:0000256" key="1">
    <source>
        <dbReference type="SAM" id="SignalP"/>
    </source>
</evidence>
<gene>
    <name evidence="3" type="ORF">SAMN02745887_00633</name>
</gene>
<dbReference type="GO" id="GO:0008526">
    <property type="term" value="F:phosphatidylinositol transfer activity"/>
    <property type="evidence" value="ECO:0007669"/>
    <property type="project" value="TreeGrafter"/>
</dbReference>
<feature type="chain" id="PRO_5013086138" description="LNS2/PITP domain-containing protein" evidence="1">
    <location>
        <begin position="22"/>
        <end position="325"/>
    </location>
</feature>
<dbReference type="PANTHER" id="PTHR10658">
    <property type="entry name" value="PHOSPHATIDYLINOSITOL TRANSFER PROTEIN"/>
    <property type="match status" value="1"/>
</dbReference>
<dbReference type="OrthoDB" id="9154097at2"/>
<feature type="domain" description="LNS2/PITP" evidence="2">
    <location>
        <begin position="158"/>
        <end position="300"/>
    </location>
</feature>
<dbReference type="InterPro" id="IPR036412">
    <property type="entry name" value="HAD-like_sf"/>
</dbReference>
<dbReference type="EMBL" id="FPKR01000002">
    <property type="protein sequence ID" value="SFZ72453.1"/>
    <property type="molecule type" value="Genomic_DNA"/>
</dbReference>
<dbReference type="GO" id="GO:0008525">
    <property type="term" value="F:phosphatidylcholine transporter activity"/>
    <property type="evidence" value="ECO:0007669"/>
    <property type="project" value="TreeGrafter"/>
</dbReference>
<evidence type="ECO:0000313" key="3">
    <source>
        <dbReference type="EMBL" id="SFZ72453.1"/>
    </source>
</evidence>
<keyword evidence="1" id="KW-0732">Signal</keyword>
<dbReference type="InterPro" id="IPR031315">
    <property type="entry name" value="LNS2/PITP"/>
</dbReference>
<organism evidence="3 4">
    <name type="scientific">Chitinimonas taiwanensis DSM 18899</name>
    <dbReference type="NCBI Taxonomy" id="1121279"/>
    <lineage>
        <taxon>Bacteria</taxon>
        <taxon>Pseudomonadati</taxon>
        <taxon>Pseudomonadota</taxon>
        <taxon>Betaproteobacteria</taxon>
        <taxon>Neisseriales</taxon>
        <taxon>Chitinibacteraceae</taxon>
        <taxon>Chitinimonas</taxon>
    </lineage>
</organism>
<name>A0A1K2H8S9_9NEIS</name>
<dbReference type="SUPFAM" id="SSF56784">
    <property type="entry name" value="HAD-like"/>
    <property type="match status" value="1"/>
</dbReference>
<sequence>MQKPLSLLACFALSASLAAQAACPDYRTPQQAPSAPTPAKKSFRHLGSKLLASLYQPWHMVHDSLVAAGQPATLVGKFDYDAVLHKDLEDERVHVYLYGSGMSGWEYLGSQLSNSDGKISLSIAPRPVGEYRVRMVVEGDGSAVEGYLSVVDPAREAVLFDIDGTLTINDFEAYADYAGLKTASAYYYAPEVVRAYQQKGYQIIYLTARPYWVTRDAREWFGRQQLLGWHYRSNPYGDGPIPPNTEQHKTDYVRYLRETVGLKIVRAYGNATTDIAAFAKGGIAKADTWIIGEHAGKDGTQAIRGDYAYHYSTVVAATAPASCQR</sequence>
<dbReference type="GO" id="GO:0031210">
    <property type="term" value="F:phosphatidylcholine binding"/>
    <property type="evidence" value="ECO:0007669"/>
    <property type="project" value="TreeGrafter"/>
</dbReference>
<dbReference type="PANTHER" id="PTHR10658:SF11">
    <property type="entry name" value="VIBRATOR, ISOFORM B"/>
    <property type="match status" value="1"/>
</dbReference>